<dbReference type="Proteomes" id="UP000649114">
    <property type="component" value="Unassembled WGS sequence"/>
</dbReference>
<dbReference type="AlphaFoldDB" id="A0AAN5YSX8"/>
<reference evidence="2" key="2">
    <citation type="submission" date="2020-04" db="EMBL/GenBank/DDBJ databases">
        <authorList>
            <person name="Santos R.A.C."/>
            <person name="Steenwyk J.L."/>
            <person name="Rivero-Menendez O."/>
            <person name="Mead M.E."/>
            <person name="Silva L.P."/>
            <person name="Bastos R.W."/>
            <person name="Alastruey-Izquierdo A."/>
            <person name="Goldman G.H."/>
            <person name="Rokas A."/>
        </authorList>
    </citation>
    <scope>NUCLEOTIDE SEQUENCE</scope>
    <source>
        <strain evidence="2">CNM-CM8927</strain>
    </source>
</reference>
<proteinExistence type="predicted"/>
<evidence type="ECO:0000313" key="2">
    <source>
        <dbReference type="EMBL" id="KAF4206064.1"/>
    </source>
</evidence>
<evidence type="ECO:0000313" key="3">
    <source>
        <dbReference type="Proteomes" id="UP000649114"/>
    </source>
</evidence>
<name>A0AAN5YSX8_ASPLE</name>
<reference evidence="2" key="1">
    <citation type="journal article" date="2020" name="bioRxiv">
        <title>Genomic and phenotypic heterogeneity of clinical isolates of the human pathogens Aspergillus fumigatus, Aspergillus lentulus and Aspergillus fumigatiaffinis.</title>
        <authorList>
            <person name="dos Santos R.A.C."/>
            <person name="Steenwyk J.L."/>
            <person name="Rivero-Menendez O."/>
            <person name="Mead M.E."/>
            <person name="Silva L.P."/>
            <person name="Bastos R.W."/>
            <person name="Alastruey-Izquierdo A."/>
            <person name="Goldman G.H."/>
            <person name="Rokas A."/>
        </authorList>
    </citation>
    <scope>NUCLEOTIDE SEQUENCE</scope>
    <source>
        <strain evidence="2">CNM-CM8927</strain>
    </source>
</reference>
<comment type="caution">
    <text evidence="2">The sequence shown here is derived from an EMBL/GenBank/DDBJ whole genome shotgun (WGS) entry which is preliminary data.</text>
</comment>
<evidence type="ECO:0000256" key="1">
    <source>
        <dbReference type="SAM" id="MobiDB-lite"/>
    </source>
</evidence>
<feature type="region of interest" description="Disordered" evidence="1">
    <location>
        <begin position="1"/>
        <end position="22"/>
    </location>
</feature>
<dbReference type="EMBL" id="JAAAPU010000034">
    <property type="protein sequence ID" value="KAF4206064.1"/>
    <property type="molecule type" value="Genomic_DNA"/>
</dbReference>
<accession>A0AAN5YSX8</accession>
<gene>
    <name evidence="2" type="ORF">CNMCM8927_005470</name>
</gene>
<organism evidence="2 3">
    <name type="scientific">Aspergillus lentulus</name>
    <dbReference type="NCBI Taxonomy" id="293939"/>
    <lineage>
        <taxon>Eukaryota</taxon>
        <taxon>Fungi</taxon>
        <taxon>Dikarya</taxon>
        <taxon>Ascomycota</taxon>
        <taxon>Pezizomycotina</taxon>
        <taxon>Eurotiomycetes</taxon>
        <taxon>Eurotiomycetidae</taxon>
        <taxon>Eurotiales</taxon>
        <taxon>Aspergillaceae</taxon>
        <taxon>Aspergillus</taxon>
        <taxon>Aspergillus subgen. Fumigati</taxon>
    </lineage>
</organism>
<protein>
    <submittedName>
        <fullName evidence="2">Uncharacterized protein</fullName>
    </submittedName>
</protein>
<sequence length="231" mass="24850">MVVNIYSEGGIAEEGAEEEGAVEEGAVEEGAVEEGVAEEAANLKVPAEPSGSTLSFEWGENLTSNSLQENDGNLWYSNNKAGDFPFEGAGVVSKWHIELANELRAIAGGDRQAAIDAASKDLEAAGVIEIPDLRTRLPHIMSRGHTSVKRVKLYLKFNTDPDRVKSVSPTVDGTKLDKEDAPVGDFVIKSYEESIALTNSWKVNLKDGSTAREGKLDVAWLLITYAVMGLV</sequence>